<evidence type="ECO:0000313" key="2">
    <source>
        <dbReference type="EMBL" id="KAF2837253.1"/>
    </source>
</evidence>
<evidence type="ECO:0000313" key="3">
    <source>
        <dbReference type="Proteomes" id="UP000799429"/>
    </source>
</evidence>
<name>A0A9P4VN16_9PEZI</name>
<reference evidence="2" key="1">
    <citation type="journal article" date="2020" name="Stud. Mycol.">
        <title>101 Dothideomycetes genomes: a test case for predicting lifestyles and emergence of pathogens.</title>
        <authorList>
            <person name="Haridas S."/>
            <person name="Albert R."/>
            <person name="Binder M."/>
            <person name="Bloem J."/>
            <person name="Labutti K."/>
            <person name="Salamov A."/>
            <person name="Andreopoulos B."/>
            <person name="Baker S."/>
            <person name="Barry K."/>
            <person name="Bills G."/>
            <person name="Bluhm B."/>
            <person name="Cannon C."/>
            <person name="Castanera R."/>
            <person name="Culley D."/>
            <person name="Daum C."/>
            <person name="Ezra D."/>
            <person name="Gonzalez J."/>
            <person name="Henrissat B."/>
            <person name="Kuo A."/>
            <person name="Liang C."/>
            <person name="Lipzen A."/>
            <person name="Lutzoni F."/>
            <person name="Magnuson J."/>
            <person name="Mondo S."/>
            <person name="Nolan M."/>
            <person name="Ohm R."/>
            <person name="Pangilinan J."/>
            <person name="Park H.-J."/>
            <person name="Ramirez L."/>
            <person name="Alfaro M."/>
            <person name="Sun H."/>
            <person name="Tritt A."/>
            <person name="Yoshinaga Y."/>
            <person name="Zwiers L.-H."/>
            <person name="Turgeon B."/>
            <person name="Goodwin S."/>
            <person name="Spatafora J."/>
            <person name="Crous P."/>
            <person name="Grigoriev I."/>
        </authorList>
    </citation>
    <scope>NUCLEOTIDE SEQUENCE</scope>
    <source>
        <strain evidence="2">CBS 101060</strain>
    </source>
</reference>
<accession>A0A9P4VN16</accession>
<sequence>MALNLTPGIAGTSIPHPRERRPMPEDDPENHLIKHLRVVKRMSWNGIVRHMNHERIKAGKEPSFTEAAVYGRFVRNGPRIAAREGDTDFDPRDYMHLRVKEKERRFLTGGGWGRGKMKDGEAEGDTFQEKWNARMDEILVEAYGEVTEELWVIVARRLADKTGMRFSAEGVAKRFHQI</sequence>
<dbReference type="EMBL" id="MU006100">
    <property type="protein sequence ID" value="KAF2837253.1"/>
    <property type="molecule type" value="Genomic_DNA"/>
</dbReference>
<protein>
    <submittedName>
        <fullName evidence="2">Uncharacterized protein</fullName>
    </submittedName>
</protein>
<evidence type="ECO:0000256" key="1">
    <source>
        <dbReference type="SAM" id="MobiDB-lite"/>
    </source>
</evidence>
<dbReference type="Proteomes" id="UP000799429">
    <property type="component" value="Unassembled WGS sequence"/>
</dbReference>
<comment type="caution">
    <text evidence="2">The sequence shown here is derived from an EMBL/GenBank/DDBJ whole genome shotgun (WGS) entry which is preliminary data.</text>
</comment>
<feature type="compositionally biased region" description="Basic and acidic residues" evidence="1">
    <location>
        <begin position="16"/>
        <end position="29"/>
    </location>
</feature>
<keyword evidence="3" id="KW-1185">Reference proteome</keyword>
<dbReference type="OrthoDB" id="3438274at2759"/>
<dbReference type="AlphaFoldDB" id="A0A9P4VN16"/>
<organism evidence="2 3">
    <name type="scientific">Patellaria atrata CBS 101060</name>
    <dbReference type="NCBI Taxonomy" id="1346257"/>
    <lineage>
        <taxon>Eukaryota</taxon>
        <taxon>Fungi</taxon>
        <taxon>Dikarya</taxon>
        <taxon>Ascomycota</taxon>
        <taxon>Pezizomycotina</taxon>
        <taxon>Dothideomycetes</taxon>
        <taxon>Dothideomycetes incertae sedis</taxon>
        <taxon>Patellariales</taxon>
        <taxon>Patellariaceae</taxon>
        <taxon>Patellaria</taxon>
    </lineage>
</organism>
<proteinExistence type="predicted"/>
<gene>
    <name evidence="2" type="ORF">M501DRAFT_937950</name>
</gene>
<feature type="region of interest" description="Disordered" evidence="1">
    <location>
        <begin position="1"/>
        <end position="29"/>
    </location>
</feature>